<feature type="region of interest" description="Disordered" evidence="13">
    <location>
        <begin position="978"/>
        <end position="1013"/>
    </location>
</feature>
<dbReference type="InterPro" id="IPR017871">
    <property type="entry name" value="ABC_transporter-like_CS"/>
</dbReference>
<dbReference type="PANTHER" id="PTHR19229:SF34">
    <property type="entry name" value="PHOSPHOLIPID-TRANSPORTING ATPASE ABCA1"/>
    <property type="match status" value="1"/>
</dbReference>
<name>A0A674DD04_SALTR</name>
<dbReference type="GeneTree" id="ENSGT00940000154658"/>
<evidence type="ECO:0000256" key="4">
    <source>
        <dbReference type="ARBA" id="ARBA00022692"/>
    </source>
</evidence>
<dbReference type="GO" id="GO:0016887">
    <property type="term" value="F:ATP hydrolysis activity"/>
    <property type="evidence" value="ECO:0007669"/>
    <property type="project" value="InterPro"/>
</dbReference>
<evidence type="ECO:0000256" key="11">
    <source>
        <dbReference type="ARBA" id="ARBA00023180"/>
    </source>
</evidence>
<evidence type="ECO:0000256" key="3">
    <source>
        <dbReference type="ARBA" id="ARBA00022553"/>
    </source>
</evidence>
<dbReference type="Ensembl" id="ENSSTUT00000099907.1">
    <property type="protein sequence ID" value="ENSSTUP00000093491.1"/>
    <property type="gene ID" value="ENSSTUG00000029408.1"/>
</dbReference>
<dbReference type="SUPFAM" id="SSF52540">
    <property type="entry name" value="P-loop containing nucleoside triphosphate hydrolases"/>
    <property type="match status" value="2"/>
</dbReference>
<keyword evidence="11" id="KW-0325">Glycoprotein</keyword>
<evidence type="ECO:0000313" key="16">
    <source>
        <dbReference type="Ensembl" id="ENSSTUP00000093491.1"/>
    </source>
</evidence>
<dbReference type="FunFam" id="3.40.50.300:FF:000264">
    <property type="entry name" value="ATP-binding cassette, sub-family A (ABC1), member 1"/>
    <property type="match status" value="1"/>
</dbReference>
<feature type="domain" description="ABC transporter" evidence="15">
    <location>
        <begin position="737"/>
        <end position="968"/>
    </location>
</feature>
<dbReference type="InterPro" id="IPR026082">
    <property type="entry name" value="ABCA"/>
</dbReference>
<keyword evidence="3" id="KW-0597">Phosphoprotein</keyword>
<dbReference type="PROSITE" id="PS00211">
    <property type="entry name" value="ABC_TRANSPORTER_1"/>
    <property type="match status" value="1"/>
</dbReference>
<dbReference type="InterPro" id="IPR056264">
    <property type="entry name" value="R2_ABCA1-4-like"/>
</dbReference>
<dbReference type="GO" id="GO:0005524">
    <property type="term" value="F:ATP binding"/>
    <property type="evidence" value="ECO:0007669"/>
    <property type="project" value="UniProtKB-KW"/>
</dbReference>
<keyword evidence="8 14" id="KW-1133">Transmembrane helix</keyword>
<feature type="compositionally biased region" description="Low complexity" evidence="13">
    <location>
        <begin position="978"/>
        <end position="1009"/>
    </location>
</feature>
<dbReference type="InterPro" id="IPR003593">
    <property type="entry name" value="AAA+_ATPase"/>
</dbReference>
<evidence type="ECO:0000256" key="10">
    <source>
        <dbReference type="ARBA" id="ARBA00023157"/>
    </source>
</evidence>
<feature type="transmembrane region" description="Helical" evidence="14">
    <location>
        <begin position="1549"/>
        <end position="1571"/>
    </location>
</feature>
<protein>
    <recommendedName>
        <fullName evidence="2">P-type phospholipid transporter</fullName>
        <ecNumber evidence="2">7.6.2.1</ecNumber>
    </recommendedName>
</protein>
<evidence type="ECO:0000256" key="2">
    <source>
        <dbReference type="ARBA" id="ARBA00012189"/>
    </source>
</evidence>
<evidence type="ECO:0000256" key="1">
    <source>
        <dbReference type="ARBA" id="ARBA00004141"/>
    </source>
</evidence>
<reference evidence="16" key="2">
    <citation type="submission" date="2025-09" db="UniProtKB">
        <authorList>
            <consortium name="Ensembl"/>
        </authorList>
    </citation>
    <scope>IDENTIFICATION</scope>
</reference>
<feature type="transmembrane region" description="Helical" evidence="14">
    <location>
        <begin position="483"/>
        <end position="502"/>
    </location>
</feature>
<keyword evidence="10" id="KW-1015">Disulfide bond</keyword>
<dbReference type="GO" id="GO:0140326">
    <property type="term" value="F:ATPase-coupled intramembrane lipid transporter activity"/>
    <property type="evidence" value="ECO:0007669"/>
    <property type="project" value="UniProtKB-EC"/>
</dbReference>
<feature type="transmembrane region" description="Helical" evidence="14">
    <location>
        <begin position="522"/>
        <end position="546"/>
    </location>
</feature>
<dbReference type="InterPro" id="IPR003439">
    <property type="entry name" value="ABC_transporter-like_ATP-bd"/>
</dbReference>
<evidence type="ECO:0000256" key="12">
    <source>
        <dbReference type="ARBA" id="ARBA00034036"/>
    </source>
</evidence>
<feature type="transmembrane region" description="Helical" evidence="14">
    <location>
        <begin position="558"/>
        <end position="581"/>
    </location>
</feature>
<comment type="subcellular location">
    <subcellularLocation>
        <location evidence="1">Membrane</location>
        <topology evidence="1">Multi-pass membrane protein</topology>
    </subcellularLocation>
</comment>
<evidence type="ECO:0000256" key="8">
    <source>
        <dbReference type="ARBA" id="ARBA00022989"/>
    </source>
</evidence>
<dbReference type="GO" id="GO:0016020">
    <property type="term" value="C:membrane"/>
    <property type="evidence" value="ECO:0007669"/>
    <property type="project" value="UniProtKB-SubCell"/>
</dbReference>
<evidence type="ECO:0000259" key="15">
    <source>
        <dbReference type="PROSITE" id="PS50893"/>
    </source>
</evidence>
<dbReference type="EC" id="7.6.2.1" evidence="2"/>
<comment type="catalytic activity">
    <reaction evidence="12">
        <text>ATP + H2O + phospholipidSide 1 = ADP + phosphate + phospholipidSide 2.</text>
        <dbReference type="EC" id="7.6.2.1"/>
    </reaction>
</comment>
<organism evidence="16 17">
    <name type="scientific">Salmo trutta</name>
    <name type="common">Brown trout</name>
    <dbReference type="NCBI Taxonomy" id="8032"/>
    <lineage>
        <taxon>Eukaryota</taxon>
        <taxon>Metazoa</taxon>
        <taxon>Chordata</taxon>
        <taxon>Craniata</taxon>
        <taxon>Vertebrata</taxon>
        <taxon>Euteleostomi</taxon>
        <taxon>Actinopterygii</taxon>
        <taxon>Neopterygii</taxon>
        <taxon>Teleostei</taxon>
        <taxon>Protacanthopterygii</taxon>
        <taxon>Salmoniformes</taxon>
        <taxon>Salmonidae</taxon>
        <taxon>Salmoninae</taxon>
        <taxon>Salmo</taxon>
    </lineage>
</organism>
<feature type="transmembrane region" description="Helical" evidence="14">
    <location>
        <begin position="587"/>
        <end position="608"/>
    </location>
</feature>
<dbReference type="Proteomes" id="UP000472277">
    <property type="component" value="Chromosome 4"/>
</dbReference>
<dbReference type="FunFam" id="3.40.50.300:FF:000232">
    <property type="entry name" value="ATP-binding cassette, sub-family A (ABC1), member 1"/>
    <property type="match status" value="1"/>
</dbReference>
<keyword evidence="7" id="KW-1278">Translocase</keyword>
<feature type="domain" description="ABC transporter" evidence="15">
    <location>
        <begin position="1694"/>
        <end position="1926"/>
    </location>
</feature>
<dbReference type="CDD" id="cd03263">
    <property type="entry name" value="ABC_subfamily_A"/>
    <property type="match status" value="2"/>
</dbReference>
<dbReference type="Gene3D" id="3.40.50.300">
    <property type="entry name" value="P-loop containing nucleotide triphosphate hydrolases"/>
    <property type="match status" value="2"/>
</dbReference>
<dbReference type="GO" id="GO:0005548">
    <property type="term" value="F:phospholipid transporter activity"/>
    <property type="evidence" value="ECO:0007669"/>
    <property type="project" value="UniProtKB-ARBA"/>
</dbReference>
<dbReference type="InterPro" id="IPR013525">
    <property type="entry name" value="ABC2_TM"/>
</dbReference>
<dbReference type="Pfam" id="PF12698">
    <property type="entry name" value="ABC2_membrane_3"/>
    <property type="match status" value="1"/>
</dbReference>
<feature type="transmembrane region" description="Helical" evidence="14">
    <location>
        <begin position="1438"/>
        <end position="1460"/>
    </location>
</feature>
<keyword evidence="5" id="KW-0547">Nucleotide-binding</keyword>
<evidence type="ECO:0000256" key="14">
    <source>
        <dbReference type="SAM" id="Phobius"/>
    </source>
</evidence>
<accession>A0A674DD04</accession>
<feature type="transmembrane region" description="Helical" evidence="14">
    <location>
        <begin position="1517"/>
        <end position="1537"/>
    </location>
</feature>
<feature type="transmembrane region" description="Helical" evidence="14">
    <location>
        <begin position="1138"/>
        <end position="1160"/>
    </location>
</feature>
<evidence type="ECO:0000256" key="5">
    <source>
        <dbReference type="ARBA" id="ARBA00022741"/>
    </source>
</evidence>
<feature type="transmembrane region" description="Helical" evidence="14">
    <location>
        <begin position="20"/>
        <end position="40"/>
    </location>
</feature>
<keyword evidence="4 14" id="KW-0812">Transmembrane</keyword>
<gene>
    <name evidence="16" type="primary">ABCA1</name>
    <name evidence="16" type="synonym">LOC115191837</name>
</gene>
<proteinExistence type="predicted"/>
<evidence type="ECO:0000256" key="9">
    <source>
        <dbReference type="ARBA" id="ARBA00023136"/>
    </source>
</evidence>
<dbReference type="Pfam" id="PF00005">
    <property type="entry name" value="ABC_tran"/>
    <property type="match status" value="2"/>
</dbReference>
<dbReference type="PANTHER" id="PTHR19229">
    <property type="entry name" value="ATP-BINDING CASSETTE TRANSPORTER SUBFAMILY A ABCA"/>
    <property type="match status" value="1"/>
</dbReference>
<keyword evidence="17" id="KW-1185">Reference proteome</keyword>
<keyword evidence="6" id="KW-0067">ATP-binding</keyword>
<dbReference type="Pfam" id="PF23321">
    <property type="entry name" value="R1_ABCA1"/>
    <property type="match status" value="1"/>
</dbReference>
<evidence type="ECO:0000313" key="17">
    <source>
        <dbReference type="Proteomes" id="UP000472277"/>
    </source>
</evidence>
<dbReference type="GO" id="GO:0140359">
    <property type="term" value="F:ABC-type transporter activity"/>
    <property type="evidence" value="ECO:0007669"/>
    <property type="project" value="InterPro"/>
</dbReference>
<evidence type="ECO:0000256" key="7">
    <source>
        <dbReference type="ARBA" id="ARBA00022967"/>
    </source>
</evidence>
<keyword evidence="9 14" id="KW-0472">Membrane</keyword>
<feature type="transmembrane region" description="Helical" evidence="14">
    <location>
        <begin position="1635"/>
        <end position="1654"/>
    </location>
</feature>
<reference evidence="16" key="1">
    <citation type="submission" date="2025-08" db="UniProtKB">
        <authorList>
            <consortium name="Ensembl"/>
        </authorList>
    </citation>
    <scope>IDENTIFICATION</scope>
</reference>
<dbReference type="PROSITE" id="PS50893">
    <property type="entry name" value="ABC_TRANSPORTER_2"/>
    <property type="match status" value="2"/>
</dbReference>
<evidence type="ECO:0000256" key="13">
    <source>
        <dbReference type="SAM" id="MobiDB-lite"/>
    </source>
</evidence>
<feature type="transmembrane region" description="Helical" evidence="14">
    <location>
        <begin position="1480"/>
        <end position="1505"/>
    </location>
</feature>
<dbReference type="InterPro" id="IPR027417">
    <property type="entry name" value="P-loop_NTPase"/>
</dbReference>
<evidence type="ECO:0000256" key="6">
    <source>
        <dbReference type="ARBA" id="ARBA00022840"/>
    </source>
</evidence>
<sequence length="2044" mass="228589">IYRTYPRLSASHRPSELPFQLQLVIEIIWPLFIFFILISVRMHYPPYEQHECHFPNKAMPSAGTLPWVQGIICNANNPCFRHPTPGETPGLVGNFNDSIQSVECAFHPPIPGFKLKDFLRDKETLSSFLHRNASLSHHAVQQIVEADLNLEKRRLLLLFVTTSSTFLKAVIHAMTLVCWYLTRCNYIYIYTPVLNVHVPLLFPQLASMKSWKEMRNEIHYLTVNATGSPSHMYQAVSRIVCGHPEGGGLKIKSLNWYEDNNYKALFGNHGGNGSDNEPVSAYDNTSTPYCNSMMRSLEASPISRMIWRALKPLLMGKILYTPDTPATQRIIHEVRDSNGRNTKGTYILMFLQPVANEERLVNKSMGLLDNQKFWAGIVFPDIARSNSSDLPGNVNYKIRMDIDNVERTNKIKDGYWDPGPRADPFEDLRYIWGGFSYLQDVIEQGIVRAVTGSKEKTGVYIQQMPYPCYVDDMFLRVMSRSMPLFMTLAWMYSVALIIKGVVYEKEARLKETMRIMGLDNGILWLSWFISSLIPLLISASLLVVILKMGNLLPYSDPCVVFLFLASFAVVTIMQCFLISTIFSRANLAAACGGIIYFTLYLPYVLCVAWQDYVGFGAKSLLSPVAFGFGCEYFALFEEQGVGIQWSNLLSSPLEEDSYSLTTSICLMLFDSFLYGVMTWYIEAVFPGQYGIPRPWYFPFTKSYWCGEKQGKNIQERKEGNAEAVCIEEEPSHIEPGVYIKNLVKVYSHGNKLAVDGLTLGFYEGQITSFLGHNGAGKTTTMSILTGLFPPTSGTAYILGKDIRSELSAIRQNLGVCPQHNVLFSMLTVEEHIWFYARLKGLSEEKVKAEMEQIVNDIGLPHKRQCRSNTLSGGMQRKLSVALAFVGGSKVVILDEPTAGVDPYARRGIWDLLLKYRAGRTIILSTHHMDEADILGDRIAIISHGKLCCVGSSLFLKTQLGTGYYLTLVKRDLDLTLSSCRNSSSSSSVSYSKKGDSVSESSSDAGLGSEPESEHVPAARLVEDLGHELTYVLPYKAAKGGAFVELFHEIDDRLSDLGISSYGISDTTLEEIFLKVAEDSGVDAHSLSPLPAPESRETDWLGGSDGKGSYQVKGWRLIRQQFVALIWKRFLYARRSRKGFFAQIVLPAVFVCIALVFSLIVPPFGKYPSLELEPGMYEEQFTFISNDAPGDADTNKLLGALTNYDGFGSHIPCNTLDDEWAVPEVPESVRDIFMNGNWSMENPSPLCECSCEGRKKMLPECPAGAGGLPPPQVKISDKGTLQNLTGRNISDYLVKTYAQIIGKSGLRTFCTTLFNNMQLWFFLCRYGGFSLGARNTQHLPPGDDIDQAISEIRQRFHLERLLPPNLCPVTSDPIQIWFNNKGWHSIGSFLNVMNNGILRASLPAGQDSSKYGIRAFNHPLNLTKEQLSQVALMTTSVDVLVSICVIFAMSFVPASFVVFLIQERVNKAKHMQFISGVHPFLYWLSNFIWDMCNYIVPATLVIIIFICFQQDAYVSSTNLPVLALLLLLYGWSITPLMYPASFFFKIPSTAYVVLTSVNILIGINGSVSTFVLELFGSNIGGINDILKNVFLIFPHFCLGRGLIDMVKNQAMADALERFGENRFRSPLAWDMVGKNLFAMAVQGVVFFTITVLIQYRFCIKARSLRTDQKPIGEEDEDVARERQRILGGGGQSDILELKQLTKVYNRKQKPAVDRLCVGIPPGECFGLLGVNGAGKTSTFKMLTGDSIVTSGEAYLAGKSVLTEINEVHQNMGYCPQFDAINDLLTGREHLEFYAILRGVPEKEVCEVAEWGIRKLGLIKYVDKAAGSYSGGNMRKLSTAMALIGGPPVVFLDEPTTGMDPKARRALWNCILSIVKEGRSVVLTSHSMEECEALCTRMAIMVNGRFRCLGSVQHLKNRFGDGYTIILRVAGPDPDLRPVMEFIEKELPGSTLKEKHRNMLQYQLSSSKTSLARIFSILAKNKEWLHIEDYSVSQTTLDQVFVNFAKDQSDEDHLKDISVHKRDAVAVDITQLKSFLTDEKARESCV</sequence>
<dbReference type="SMART" id="SM00382">
    <property type="entry name" value="AAA"/>
    <property type="match status" value="2"/>
</dbReference>